<accession>A0A6J5P1V9</accession>
<sequence length="232" mass="26794">MAKGTTLLALRSMLRSEIGASPNPSMGVNTIDQYDHILRRTQERLWADFEWPFAYVERDEILHTNQKYYTFDQDIDFDRIVCAHVQYSSIWHPVDYGIGVHEYNQMDADRGQRMEPVLRWRHHEGNQFEVWPVPTTNNQLLRFKAVKKLKPLISTTDQCELDDNLIVMFAAAELLTRAKAEDAQAKVALANAHYNKLKGSGIKNDRFIYGGGTGHNERLRIVGGRFVRDDRS</sequence>
<protein>
    <submittedName>
        <fullName evidence="2">Uncharacterized protein</fullName>
    </submittedName>
</protein>
<evidence type="ECO:0000313" key="1">
    <source>
        <dbReference type="EMBL" id="CAB4149787.1"/>
    </source>
</evidence>
<name>A0A6J5P1V9_9CAUD</name>
<dbReference type="EMBL" id="LR796531">
    <property type="protein sequence ID" value="CAB4149787.1"/>
    <property type="molecule type" value="Genomic_DNA"/>
</dbReference>
<gene>
    <name evidence="1" type="ORF">UFOVP543_30</name>
    <name evidence="2" type="ORF">UFOVP804_6</name>
</gene>
<proteinExistence type="predicted"/>
<organism evidence="2">
    <name type="scientific">uncultured Caudovirales phage</name>
    <dbReference type="NCBI Taxonomy" id="2100421"/>
    <lineage>
        <taxon>Viruses</taxon>
        <taxon>Duplodnaviria</taxon>
        <taxon>Heunggongvirae</taxon>
        <taxon>Uroviricota</taxon>
        <taxon>Caudoviricetes</taxon>
        <taxon>Peduoviridae</taxon>
        <taxon>Maltschvirus</taxon>
        <taxon>Maltschvirus maltsch</taxon>
    </lineage>
</organism>
<reference evidence="2" key="1">
    <citation type="submission" date="2020-04" db="EMBL/GenBank/DDBJ databases">
        <authorList>
            <person name="Chiriac C."/>
            <person name="Salcher M."/>
            <person name="Ghai R."/>
            <person name="Kavagutti S V."/>
        </authorList>
    </citation>
    <scope>NUCLEOTIDE SEQUENCE</scope>
</reference>
<dbReference type="EMBL" id="LR796756">
    <property type="protein sequence ID" value="CAB4163281.1"/>
    <property type="molecule type" value="Genomic_DNA"/>
</dbReference>
<evidence type="ECO:0000313" key="2">
    <source>
        <dbReference type="EMBL" id="CAB4163281.1"/>
    </source>
</evidence>